<sequence length="201" mass="21402">MREPQRFAATVDGRSYEVAASGGNAWRGVGTLALLVDGEESAQAQRGRTVLRPQAEDLGVVTVEVSPFGRAERATLEIDGLEVDLEPEHGSASARREALARRHPRTSAARQGLLAGGAVCLLLFSSQLAALITDTLWFVAGQGDRPHVPSVHAALVPVPVLVAVLVAVHEARRRRRQDGVRERLREAEGNGRGTDAPLATG</sequence>
<gene>
    <name evidence="3" type="ORF">P4R38_00600</name>
</gene>
<keyword evidence="2" id="KW-0812">Transmembrane</keyword>
<dbReference type="EMBL" id="JAROAV010000002">
    <property type="protein sequence ID" value="MDF8262741.1"/>
    <property type="molecule type" value="Genomic_DNA"/>
</dbReference>
<accession>A0ABT6C1K6</accession>
<organism evidence="3 4">
    <name type="scientific">Luteipulveratus flavus</name>
    <dbReference type="NCBI Taxonomy" id="3031728"/>
    <lineage>
        <taxon>Bacteria</taxon>
        <taxon>Bacillati</taxon>
        <taxon>Actinomycetota</taxon>
        <taxon>Actinomycetes</taxon>
        <taxon>Micrococcales</taxon>
        <taxon>Dermacoccaceae</taxon>
        <taxon>Luteipulveratus</taxon>
    </lineage>
</organism>
<comment type="caution">
    <text evidence="3">The sequence shown here is derived from an EMBL/GenBank/DDBJ whole genome shotgun (WGS) entry which is preliminary data.</text>
</comment>
<feature type="region of interest" description="Disordered" evidence="1">
    <location>
        <begin position="176"/>
        <end position="201"/>
    </location>
</feature>
<keyword evidence="2" id="KW-1133">Transmembrane helix</keyword>
<evidence type="ECO:0000313" key="4">
    <source>
        <dbReference type="Proteomes" id="UP001528912"/>
    </source>
</evidence>
<feature type="transmembrane region" description="Helical" evidence="2">
    <location>
        <begin position="151"/>
        <end position="168"/>
    </location>
</feature>
<evidence type="ECO:0000313" key="3">
    <source>
        <dbReference type="EMBL" id="MDF8262741.1"/>
    </source>
</evidence>
<protein>
    <submittedName>
        <fullName evidence="3">Uncharacterized protein</fullName>
    </submittedName>
</protein>
<name>A0ABT6C1K6_9MICO</name>
<dbReference type="Proteomes" id="UP001528912">
    <property type="component" value="Unassembled WGS sequence"/>
</dbReference>
<keyword evidence="2" id="KW-0472">Membrane</keyword>
<feature type="transmembrane region" description="Helical" evidence="2">
    <location>
        <begin position="112"/>
        <end position="139"/>
    </location>
</feature>
<keyword evidence="4" id="KW-1185">Reference proteome</keyword>
<evidence type="ECO:0000256" key="1">
    <source>
        <dbReference type="SAM" id="MobiDB-lite"/>
    </source>
</evidence>
<evidence type="ECO:0000256" key="2">
    <source>
        <dbReference type="SAM" id="Phobius"/>
    </source>
</evidence>
<proteinExistence type="predicted"/>
<reference evidence="3 4" key="1">
    <citation type="submission" date="2023-03" db="EMBL/GenBank/DDBJ databases">
        <title>YIM 133296 draft genome.</title>
        <authorList>
            <person name="Xiong L."/>
        </authorList>
    </citation>
    <scope>NUCLEOTIDE SEQUENCE [LARGE SCALE GENOMIC DNA]</scope>
    <source>
        <strain evidence="3 4">YIM 133296</strain>
    </source>
</reference>
<feature type="compositionally biased region" description="Basic and acidic residues" evidence="1">
    <location>
        <begin position="177"/>
        <end position="189"/>
    </location>
</feature>
<dbReference type="RefSeq" id="WP_277190515.1">
    <property type="nucleotide sequence ID" value="NZ_JAROAV010000002.1"/>
</dbReference>